<organism evidence="2 3">
    <name type="scientific">Spiroplasma clarkii</name>
    <dbReference type="NCBI Taxonomy" id="2139"/>
    <lineage>
        <taxon>Bacteria</taxon>
        <taxon>Bacillati</taxon>
        <taxon>Mycoplasmatota</taxon>
        <taxon>Mollicutes</taxon>
        <taxon>Entomoplasmatales</taxon>
        <taxon>Spiroplasmataceae</taxon>
        <taxon>Spiroplasma</taxon>
    </lineage>
</organism>
<dbReference type="InterPro" id="IPR027417">
    <property type="entry name" value="P-loop_NTPase"/>
</dbReference>
<evidence type="ECO:0000313" key="3">
    <source>
        <dbReference type="Proteomes" id="UP000231179"/>
    </source>
</evidence>
<dbReference type="Gene3D" id="3.40.50.300">
    <property type="entry name" value="P-loop containing nucleotide triphosphate hydrolases"/>
    <property type="match status" value="1"/>
</dbReference>
<name>A0A2K8KJR7_9MOLU</name>
<dbReference type="Pfam" id="PF00308">
    <property type="entry name" value="Bac_DnaA"/>
    <property type="match status" value="1"/>
</dbReference>
<dbReference type="EMBL" id="CP024870">
    <property type="protein sequence ID" value="ATX70629.1"/>
    <property type="molecule type" value="Genomic_DNA"/>
</dbReference>
<protein>
    <submittedName>
        <fullName evidence="2">Primosomal protein DnaI</fullName>
    </submittedName>
</protein>
<dbReference type="Proteomes" id="UP000231179">
    <property type="component" value="Chromosome"/>
</dbReference>
<dbReference type="CDD" id="cd00009">
    <property type="entry name" value="AAA"/>
    <property type="match status" value="1"/>
</dbReference>
<dbReference type="RefSeq" id="WP_100254193.1">
    <property type="nucleotide sequence ID" value="NZ_CP024870.1"/>
</dbReference>
<sequence>MDYKTSPFVDKIIEIKTSKHIPDEVINDNLMIIEEFLQNHIKCTPGPMSDCQQLIAGEEERLAYENGYIYIRFNHCAHWLHDNKYYLLTRNFLYANYNVLDFTQTFTDYLEEHKNLSNDEKKEIYGNSLALLKKNLENEKEWKGLYITGKFGVGKTYLLKCVANTYAFNNKTVVFLTANELIKVAKEVISKEDQSAYYQLEKKCLKADLLVLDDIGAESVSEWSRDEILFGILNHRMEYKKTTYFSSNKDLAALEKSYINKKALSNYVKDEQLKAARLVERIKALTKEVTIKGYNKRY</sequence>
<gene>
    <name evidence="2" type="primary">dnaI</name>
    <name evidence="2" type="ORF">SCLAR_v1c02990</name>
</gene>
<dbReference type="GO" id="GO:0006260">
    <property type="term" value="P:DNA replication"/>
    <property type="evidence" value="ECO:0007669"/>
    <property type="project" value="TreeGrafter"/>
</dbReference>
<dbReference type="InterPro" id="IPR013317">
    <property type="entry name" value="DnaA_dom"/>
</dbReference>
<keyword evidence="3" id="KW-1185">Reference proteome</keyword>
<dbReference type="PANTHER" id="PTHR30050">
    <property type="entry name" value="CHROMOSOMAL REPLICATION INITIATOR PROTEIN DNAA"/>
    <property type="match status" value="1"/>
</dbReference>
<evidence type="ECO:0000259" key="1">
    <source>
        <dbReference type="Pfam" id="PF00308"/>
    </source>
</evidence>
<feature type="domain" description="Chromosomal replication initiator protein DnaA ATPAse" evidence="1">
    <location>
        <begin position="138"/>
        <end position="255"/>
    </location>
</feature>
<dbReference type="PANTHER" id="PTHR30050:SF8">
    <property type="entry name" value="PRIMOSOMAL PROTEIN DNAI"/>
    <property type="match status" value="1"/>
</dbReference>
<reference evidence="2 3" key="1">
    <citation type="submission" date="2017-11" db="EMBL/GenBank/DDBJ databases">
        <title>Complete genome sequence of Spiroplasma clarkii CN-5 (DSM 19994).</title>
        <authorList>
            <person name="Tsai Y.-M."/>
            <person name="Chang A."/>
            <person name="Lo W.-S."/>
            <person name="Kuo C.-H."/>
        </authorList>
    </citation>
    <scope>NUCLEOTIDE SEQUENCE [LARGE SCALE GENOMIC DNA]</scope>
    <source>
        <strain evidence="2 3">CN-5</strain>
    </source>
</reference>
<evidence type="ECO:0000313" key="2">
    <source>
        <dbReference type="EMBL" id="ATX70629.1"/>
    </source>
</evidence>
<proteinExistence type="predicted"/>
<dbReference type="SUPFAM" id="SSF52540">
    <property type="entry name" value="P-loop containing nucleoside triphosphate hydrolases"/>
    <property type="match status" value="1"/>
</dbReference>
<dbReference type="AlphaFoldDB" id="A0A2K8KJR7"/>
<accession>A0A2K8KJR7</accession>